<proteinExistence type="predicted"/>
<protein>
    <recommendedName>
        <fullName evidence="1">Cellulose synthase RING-type zinc finger domain-containing protein</fullName>
    </recommendedName>
</protein>
<dbReference type="STRING" id="3694.U5GJM9"/>
<dbReference type="HOGENOM" id="CLU_2762555_0_0_1"/>
<sequence>MESFLWPAMSGHFPICRTCYEYERREGNQVCPQYKTRFKRLKGCVRMCESPWDKKEYDINDLENEFNFDE</sequence>
<dbReference type="SUPFAM" id="SSF57850">
    <property type="entry name" value="RING/U-box"/>
    <property type="match status" value="1"/>
</dbReference>
<gene>
    <name evidence="2" type="ORF">POPTR_005G154200</name>
</gene>
<dbReference type="EMBL" id="CM009294">
    <property type="protein sequence ID" value="PNT36878.1"/>
    <property type="molecule type" value="Genomic_DNA"/>
</dbReference>
<organism evidence="2 3">
    <name type="scientific">Populus trichocarpa</name>
    <name type="common">Western balsam poplar</name>
    <name type="synonym">Populus balsamifera subsp. trichocarpa</name>
    <dbReference type="NCBI Taxonomy" id="3694"/>
    <lineage>
        <taxon>Eukaryota</taxon>
        <taxon>Viridiplantae</taxon>
        <taxon>Streptophyta</taxon>
        <taxon>Embryophyta</taxon>
        <taxon>Tracheophyta</taxon>
        <taxon>Spermatophyta</taxon>
        <taxon>Magnoliopsida</taxon>
        <taxon>eudicotyledons</taxon>
        <taxon>Gunneridae</taxon>
        <taxon>Pentapetalae</taxon>
        <taxon>rosids</taxon>
        <taxon>fabids</taxon>
        <taxon>Malpighiales</taxon>
        <taxon>Salicaceae</taxon>
        <taxon>Saliceae</taxon>
        <taxon>Populus</taxon>
    </lineage>
</organism>
<dbReference type="AlphaFoldDB" id="U5GJM9"/>
<name>U5GJM9_POPTR</name>
<evidence type="ECO:0000259" key="1">
    <source>
        <dbReference type="Pfam" id="PF14569"/>
    </source>
</evidence>
<dbReference type="InParanoid" id="U5GJM9"/>
<feature type="domain" description="Cellulose synthase RING-type zinc finger" evidence="1">
    <location>
        <begin position="11"/>
        <end position="47"/>
    </location>
</feature>
<dbReference type="InterPro" id="IPR027934">
    <property type="entry name" value="CES_Znf_RING"/>
</dbReference>
<dbReference type="Gene3D" id="3.30.40.10">
    <property type="entry name" value="Zinc/RING finger domain, C3HC4 (zinc finger)"/>
    <property type="match status" value="1"/>
</dbReference>
<accession>U5GJM9</accession>
<reference evidence="2 3" key="1">
    <citation type="journal article" date="2006" name="Science">
        <title>The genome of black cottonwood, Populus trichocarpa (Torr. &amp; Gray).</title>
        <authorList>
            <person name="Tuskan G.A."/>
            <person name="Difazio S."/>
            <person name="Jansson S."/>
            <person name="Bohlmann J."/>
            <person name="Grigoriev I."/>
            <person name="Hellsten U."/>
            <person name="Putnam N."/>
            <person name="Ralph S."/>
            <person name="Rombauts S."/>
            <person name="Salamov A."/>
            <person name="Schein J."/>
            <person name="Sterck L."/>
            <person name="Aerts A."/>
            <person name="Bhalerao R.R."/>
            <person name="Bhalerao R.P."/>
            <person name="Blaudez D."/>
            <person name="Boerjan W."/>
            <person name="Brun A."/>
            <person name="Brunner A."/>
            <person name="Busov V."/>
            <person name="Campbell M."/>
            <person name="Carlson J."/>
            <person name="Chalot M."/>
            <person name="Chapman J."/>
            <person name="Chen G.L."/>
            <person name="Cooper D."/>
            <person name="Coutinho P.M."/>
            <person name="Couturier J."/>
            <person name="Covert S."/>
            <person name="Cronk Q."/>
            <person name="Cunningham R."/>
            <person name="Davis J."/>
            <person name="Degroeve S."/>
            <person name="Dejardin A."/>
            <person name="Depamphilis C."/>
            <person name="Detter J."/>
            <person name="Dirks B."/>
            <person name="Dubchak I."/>
            <person name="Duplessis S."/>
            <person name="Ehlting J."/>
            <person name="Ellis B."/>
            <person name="Gendler K."/>
            <person name="Goodstein D."/>
            <person name="Gribskov M."/>
            <person name="Grimwood J."/>
            <person name="Groover A."/>
            <person name="Gunter L."/>
            <person name="Hamberger B."/>
            <person name="Heinze B."/>
            <person name="Helariutta Y."/>
            <person name="Henrissat B."/>
            <person name="Holligan D."/>
            <person name="Holt R."/>
            <person name="Huang W."/>
            <person name="Islam-Faridi N."/>
            <person name="Jones S."/>
            <person name="Jones-Rhoades M."/>
            <person name="Jorgensen R."/>
            <person name="Joshi C."/>
            <person name="Kangasjarvi J."/>
            <person name="Karlsson J."/>
            <person name="Kelleher C."/>
            <person name="Kirkpatrick R."/>
            <person name="Kirst M."/>
            <person name="Kohler A."/>
            <person name="Kalluri U."/>
            <person name="Larimer F."/>
            <person name="Leebens-Mack J."/>
            <person name="Leple J.C."/>
            <person name="Locascio P."/>
            <person name="Lou Y."/>
            <person name="Lucas S."/>
            <person name="Martin F."/>
            <person name="Montanini B."/>
            <person name="Napoli C."/>
            <person name="Nelson D.R."/>
            <person name="Nelson C."/>
            <person name="Nieminen K."/>
            <person name="Nilsson O."/>
            <person name="Pereda V."/>
            <person name="Peter G."/>
            <person name="Philippe R."/>
            <person name="Pilate G."/>
            <person name="Poliakov A."/>
            <person name="Razumovskaya J."/>
            <person name="Richardson P."/>
            <person name="Rinaldi C."/>
            <person name="Ritland K."/>
            <person name="Rouze P."/>
            <person name="Ryaboy D."/>
            <person name="Schmutz J."/>
            <person name="Schrader J."/>
            <person name="Segerman B."/>
            <person name="Shin H."/>
            <person name="Siddiqui A."/>
            <person name="Sterky F."/>
            <person name="Terry A."/>
            <person name="Tsai C.J."/>
            <person name="Uberbacher E."/>
            <person name="Unneberg P."/>
            <person name="Vahala J."/>
            <person name="Wall K."/>
            <person name="Wessler S."/>
            <person name="Yang G."/>
            <person name="Yin T."/>
            <person name="Douglas C."/>
            <person name="Marra M."/>
            <person name="Sandberg G."/>
            <person name="Van de Peer Y."/>
            <person name="Rokhsar D."/>
        </authorList>
    </citation>
    <scope>NUCLEOTIDE SEQUENCE [LARGE SCALE GENOMIC DNA]</scope>
    <source>
        <strain evidence="3">cv. Nisqually</strain>
    </source>
</reference>
<dbReference type="Proteomes" id="UP000006729">
    <property type="component" value="Chromosome 5"/>
</dbReference>
<evidence type="ECO:0000313" key="2">
    <source>
        <dbReference type="EMBL" id="PNT36878.1"/>
    </source>
</evidence>
<dbReference type="InterPro" id="IPR013083">
    <property type="entry name" value="Znf_RING/FYVE/PHD"/>
</dbReference>
<dbReference type="Pfam" id="PF14569">
    <property type="entry name" value="zf-UDP"/>
    <property type="match status" value="1"/>
</dbReference>
<keyword evidence="3" id="KW-1185">Reference proteome</keyword>
<evidence type="ECO:0000313" key="3">
    <source>
        <dbReference type="Proteomes" id="UP000006729"/>
    </source>
</evidence>